<proteinExistence type="predicted"/>
<accession>A0ABV2BVW9</accession>
<keyword evidence="2" id="KW-1185">Reference proteome</keyword>
<protein>
    <submittedName>
        <fullName evidence="1">Uncharacterized protein</fullName>
    </submittedName>
</protein>
<gene>
    <name evidence="1" type="ORF">ABVT43_13220</name>
</gene>
<dbReference type="Proteomes" id="UP001548189">
    <property type="component" value="Unassembled WGS sequence"/>
</dbReference>
<comment type="caution">
    <text evidence="1">The sequence shown here is derived from an EMBL/GenBank/DDBJ whole genome shotgun (WGS) entry which is preliminary data.</text>
</comment>
<evidence type="ECO:0000313" key="1">
    <source>
        <dbReference type="EMBL" id="MET1256094.1"/>
    </source>
</evidence>
<name>A0ABV2BVW9_9GAMM</name>
<reference evidence="1 2" key="1">
    <citation type="submission" date="2024-06" db="EMBL/GenBank/DDBJ databases">
        <authorList>
            <person name="Li F."/>
        </authorList>
    </citation>
    <scope>NUCLEOTIDE SEQUENCE [LARGE SCALE GENOMIC DNA]</scope>
    <source>
        <strain evidence="1 2">GXAS 311</strain>
    </source>
</reference>
<sequence length="99" mass="11444">MRKVMDGYNLPFLDGAMMVMSAVVIVSYINYTTSSELINRENSEYLYLTSFFVIVGILRYMKITFVNRESGSPTKVILHDIFIQIILVGWIASFAWIIY</sequence>
<evidence type="ECO:0000313" key="2">
    <source>
        <dbReference type="Proteomes" id="UP001548189"/>
    </source>
</evidence>
<organism evidence="1 2">
    <name type="scientific">Aliikangiella maris</name>
    <dbReference type="NCBI Taxonomy" id="3162458"/>
    <lineage>
        <taxon>Bacteria</taxon>
        <taxon>Pseudomonadati</taxon>
        <taxon>Pseudomonadota</taxon>
        <taxon>Gammaproteobacteria</taxon>
        <taxon>Oceanospirillales</taxon>
        <taxon>Pleioneaceae</taxon>
        <taxon>Aliikangiella</taxon>
    </lineage>
</organism>
<dbReference type="EMBL" id="JBEVCJ010000017">
    <property type="protein sequence ID" value="MET1256094.1"/>
    <property type="molecule type" value="Genomic_DNA"/>
</dbReference>